<comment type="caution">
    <text evidence="1">The sequence shown here is derived from an EMBL/GenBank/DDBJ whole genome shotgun (WGS) entry which is preliminary data.</text>
</comment>
<sequence length="24" mass="2478">TRCETYTKIIGSGIFTDGASGGQD</sequence>
<dbReference type="AlphaFoldDB" id="A0A0F8YZT0"/>
<protein>
    <submittedName>
        <fullName evidence="1">Uncharacterized protein</fullName>
    </submittedName>
</protein>
<reference evidence="1" key="1">
    <citation type="journal article" date="2015" name="Nature">
        <title>Complex archaea that bridge the gap between prokaryotes and eukaryotes.</title>
        <authorList>
            <person name="Spang A."/>
            <person name="Saw J.H."/>
            <person name="Jorgensen S.L."/>
            <person name="Zaremba-Niedzwiedzka K."/>
            <person name="Martijn J."/>
            <person name="Lind A.E."/>
            <person name="van Eijk R."/>
            <person name="Schleper C."/>
            <person name="Guy L."/>
            <person name="Ettema T.J."/>
        </authorList>
    </citation>
    <scope>NUCLEOTIDE SEQUENCE</scope>
</reference>
<organism evidence="1">
    <name type="scientific">marine sediment metagenome</name>
    <dbReference type="NCBI Taxonomy" id="412755"/>
    <lineage>
        <taxon>unclassified sequences</taxon>
        <taxon>metagenomes</taxon>
        <taxon>ecological metagenomes</taxon>
    </lineage>
</organism>
<dbReference type="EMBL" id="LAZR01050634">
    <property type="protein sequence ID" value="KKK86928.1"/>
    <property type="molecule type" value="Genomic_DNA"/>
</dbReference>
<evidence type="ECO:0000313" key="1">
    <source>
        <dbReference type="EMBL" id="KKK86928.1"/>
    </source>
</evidence>
<feature type="non-terminal residue" evidence="1">
    <location>
        <position position="1"/>
    </location>
</feature>
<name>A0A0F8YZT0_9ZZZZ</name>
<gene>
    <name evidence="1" type="ORF">LCGC14_2758320</name>
</gene>
<accession>A0A0F8YZT0</accession>
<proteinExistence type="predicted"/>